<evidence type="ECO:0000313" key="2">
    <source>
        <dbReference type="EMBL" id="ORZ29491.1"/>
    </source>
</evidence>
<dbReference type="SUPFAM" id="SSF52047">
    <property type="entry name" value="RNI-like"/>
    <property type="match status" value="1"/>
</dbReference>
<accession>A0A1Y2H669</accession>
<keyword evidence="3" id="KW-1185">Reference proteome</keyword>
<proteinExistence type="predicted"/>
<comment type="caution">
    <text evidence="2">The sequence shown here is derived from an EMBL/GenBank/DDBJ whole genome shotgun (WGS) entry which is preliminary data.</text>
</comment>
<feature type="region of interest" description="Disordered" evidence="1">
    <location>
        <begin position="877"/>
        <end position="896"/>
    </location>
</feature>
<dbReference type="AlphaFoldDB" id="A0A1Y2H669"/>
<dbReference type="EMBL" id="MCFL01000164">
    <property type="protein sequence ID" value="ORZ29491.1"/>
    <property type="molecule type" value="Genomic_DNA"/>
</dbReference>
<feature type="compositionally biased region" description="Low complexity" evidence="1">
    <location>
        <begin position="34"/>
        <end position="51"/>
    </location>
</feature>
<feature type="compositionally biased region" description="Polar residues" evidence="1">
    <location>
        <begin position="886"/>
        <end position="896"/>
    </location>
</feature>
<sequence>MDAPELASTMTAAFPPKTADAEPTAAAIKQPQRQDSAATSSSGSGSGDGSQTVVTLFDLPNDLLDLLLCPPGTIDNAPPPFLQGHGYLPVSSLIAFACTCRAAAQLVLPRLYSNLHIASLVSFPVLFDTLARNHESPHPIVKFADQVRGITLLPNFIVARDQFDRVESALDNAKVSRGSSIQSVHQALARCGPDVLQSLPMIWLSRLASVCPNLISVDLSHLPIEQFRFPASIMFGFLNLARILRERRGRFIAPADDPFSCSAIIVKDDSSRCHPILRGHPTKSPYCVKSMDWGRQEMSIDNAPLTADFCWSLVPFSDLTSKDAKQQAKWRIRNLASRHLGPFEPPKPFYSSKDQVWKELGIRLDEDHIFDLKKHRPTGQVGVPAFSFADVDRRLATGFGLDARRDCSEATIIGMCTDKEAFADDEIYQFELRATRHDIDSQLVPTNPWVALTKLSIVNTLFFSDDNIGHYVNTFADCMPNLTALDLRNMPLTLDLVLFACDNLTRRQVNPLTDLHIECVYAPINPHPASSPRVTPTITEPNTCLTPLDMTRATRGHLHRLSLHYVGRGPHGLSRDKPSILIHPGLLHTIRDLSLMGVMMHVSPPQFAQPYHASFLPYCVLQKPTPAPVPGSALSAAFNYHPSLALRYTCLERLQRLEINEANVPFLLMPSSSVAGCLPRAPNLLELVFTDTPQFEALPWRYVCEVLERYPRLKRAAFWKTSFGFKDIGKMLAWIKGKAVEHGLVLENNQRMHEGTLLSAPHVAQVRVLKSSLRCKAAVVELVPTSVEKMAPTPVAKKSNGGGTKPAPVQVLMATGEAKYKDDDYEHLPDPDGLPLSAHLIRFGIRPAEGRAMIKDDKDKSVRERCVVCGMDEVKRYGGDEDEDGNVSNSKVWLRS</sequence>
<name>A0A1Y2H669_9FUNG</name>
<protein>
    <submittedName>
        <fullName evidence="2">Uncharacterized protein</fullName>
    </submittedName>
</protein>
<feature type="region of interest" description="Disordered" evidence="1">
    <location>
        <begin position="1"/>
        <end position="51"/>
    </location>
</feature>
<organism evidence="2 3">
    <name type="scientific">Catenaria anguillulae PL171</name>
    <dbReference type="NCBI Taxonomy" id="765915"/>
    <lineage>
        <taxon>Eukaryota</taxon>
        <taxon>Fungi</taxon>
        <taxon>Fungi incertae sedis</taxon>
        <taxon>Blastocladiomycota</taxon>
        <taxon>Blastocladiomycetes</taxon>
        <taxon>Blastocladiales</taxon>
        <taxon>Catenariaceae</taxon>
        <taxon>Catenaria</taxon>
    </lineage>
</organism>
<reference evidence="2 3" key="1">
    <citation type="submission" date="2016-07" db="EMBL/GenBank/DDBJ databases">
        <title>Pervasive Adenine N6-methylation of Active Genes in Fungi.</title>
        <authorList>
            <consortium name="DOE Joint Genome Institute"/>
            <person name="Mondo S.J."/>
            <person name="Dannebaum R.O."/>
            <person name="Kuo R.C."/>
            <person name="Labutti K."/>
            <person name="Haridas S."/>
            <person name="Kuo A."/>
            <person name="Salamov A."/>
            <person name="Ahrendt S.R."/>
            <person name="Lipzen A."/>
            <person name="Sullivan W."/>
            <person name="Andreopoulos W.B."/>
            <person name="Clum A."/>
            <person name="Lindquist E."/>
            <person name="Daum C."/>
            <person name="Ramamoorthy G.K."/>
            <person name="Gryganskyi A."/>
            <person name="Culley D."/>
            <person name="Magnuson J.K."/>
            <person name="James T.Y."/>
            <person name="O'Malley M.A."/>
            <person name="Stajich J.E."/>
            <person name="Spatafora J.W."/>
            <person name="Visel A."/>
            <person name="Grigoriev I.V."/>
        </authorList>
    </citation>
    <scope>NUCLEOTIDE SEQUENCE [LARGE SCALE GENOMIC DNA]</scope>
    <source>
        <strain evidence="2 3">PL171</strain>
    </source>
</reference>
<evidence type="ECO:0000313" key="3">
    <source>
        <dbReference type="Proteomes" id="UP000193411"/>
    </source>
</evidence>
<gene>
    <name evidence="2" type="ORF">BCR44DRAFT_1449687</name>
</gene>
<evidence type="ECO:0000256" key="1">
    <source>
        <dbReference type="SAM" id="MobiDB-lite"/>
    </source>
</evidence>
<dbReference type="Proteomes" id="UP000193411">
    <property type="component" value="Unassembled WGS sequence"/>
</dbReference>